<gene>
    <name evidence="11" type="primary">LOC109125430</name>
</gene>
<evidence type="ECO:0000256" key="3">
    <source>
        <dbReference type="ARBA" id="ARBA00022617"/>
    </source>
</evidence>
<proteinExistence type="inferred from homology"/>
<dbReference type="GeneID" id="109125430"/>
<evidence type="ECO:0000256" key="5">
    <source>
        <dbReference type="ARBA" id="ARBA00023002"/>
    </source>
</evidence>
<evidence type="ECO:0000313" key="10">
    <source>
        <dbReference type="Proteomes" id="UP000694864"/>
    </source>
</evidence>
<dbReference type="PANTHER" id="PTHR47944">
    <property type="entry name" value="CYTOCHROME P450 98A9"/>
    <property type="match status" value="1"/>
</dbReference>
<dbReference type="SUPFAM" id="SSF48264">
    <property type="entry name" value="Cytochrome P450"/>
    <property type="match status" value="1"/>
</dbReference>
<evidence type="ECO:0000256" key="8">
    <source>
        <dbReference type="RuleBase" id="RU000461"/>
    </source>
</evidence>
<organism evidence="10 11">
    <name type="scientific">Camelina sativa</name>
    <name type="common">False flax</name>
    <name type="synonym">Myagrum sativum</name>
    <dbReference type="NCBI Taxonomy" id="90675"/>
    <lineage>
        <taxon>Eukaryota</taxon>
        <taxon>Viridiplantae</taxon>
        <taxon>Streptophyta</taxon>
        <taxon>Embryophyta</taxon>
        <taxon>Tracheophyta</taxon>
        <taxon>Spermatophyta</taxon>
        <taxon>Magnoliopsida</taxon>
        <taxon>eudicotyledons</taxon>
        <taxon>Gunneridae</taxon>
        <taxon>Pentapetalae</taxon>
        <taxon>rosids</taxon>
        <taxon>malvids</taxon>
        <taxon>Brassicales</taxon>
        <taxon>Brassicaceae</taxon>
        <taxon>Camelineae</taxon>
        <taxon>Camelina</taxon>
    </lineage>
</organism>
<dbReference type="PROSITE" id="PS00086">
    <property type="entry name" value="CYTOCHROME_P450"/>
    <property type="match status" value="1"/>
</dbReference>
<dbReference type="InterPro" id="IPR002401">
    <property type="entry name" value="Cyt_P450_E_grp-I"/>
</dbReference>
<keyword evidence="7 8" id="KW-0503">Monooxygenase</keyword>
<evidence type="ECO:0000256" key="1">
    <source>
        <dbReference type="ARBA" id="ARBA00001971"/>
    </source>
</evidence>
<name>A0ABM1Q756_CAMSA</name>
<sequence>MDITNTRRITLTNSTKKHTSTTESELISSLRSSRDDGERFRIRGLIKRRRLSLILIHSLTLKSKVVKRRRLTKSSCLSARSFLTEVLIRRGRDAGYDVPVGINVEFYLPAINEDPKLWSDPKKFNPDRFISGKEDADITGVKMMPFGVGRRICPGLPLATVHVHLMLAKMVQEFEWSAYPPGSEINFAGKLEFTVVMKEPLRAMVKSRA</sequence>
<reference evidence="11" key="2">
    <citation type="submission" date="2025-08" db="UniProtKB">
        <authorList>
            <consortium name="RefSeq"/>
        </authorList>
    </citation>
    <scope>IDENTIFICATION</scope>
    <source>
        <tissue evidence="11">Leaf</tissue>
    </source>
</reference>
<comment type="cofactor">
    <cofactor evidence="1">
        <name>heme</name>
        <dbReference type="ChEBI" id="CHEBI:30413"/>
    </cofactor>
</comment>
<dbReference type="InterPro" id="IPR017972">
    <property type="entry name" value="Cyt_P450_CS"/>
</dbReference>
<dbReference type="Gene3D" id="1.10.630.10">
    <property type="entry name" value="Cytochrome P450"/>
    <property type="match status" value="1"/>
</dbReference>
<keyword evidence="4 8" id="KW-0479">Metal-binding</keyword>
<protein>
    <submittedName>
        <fullName evidence="11">Cytochrome P450 77A4-like</fullName>
    </submittedName>
</protein>
<reference evidence="10" key="1">
    <citation type="journal article" date="2014" name="Nat. Commun.">
        <title>The emerging biofuel crop Camelina sativa retains a highly undifferentiated hexaploid genome structure.</title>
        <authorList>
            <person name="Kagale S."/>
            <person name="Koh C."/>
            <person name="Nixon J."/>
            <person name="Bollina V."/>
            <person name="Clarke W.E."/>
            <person name="Tuteja R."/>
            <person name="Spillane C."/>
            <person name="Robinson S.J."/>
            <person name="Links M.G."/>
            <person name="Clarke C."/>
            <person name="Higgins E.E."/>
            <person name="Huebert T."/>
            <person name="Sharpe A.G."/>
            <person name="Parkin I.A."/>
        </authorList>
    </citation>
    <scope>NUCLEOTIDE SEQUENCE [LARGE SCALE GENOMIC DNA]</scope>
    <source>
        <strain evidence="10">cv. DH55</strain>
    </source>
</reference>
<evidence type="ECO:0000313" key="11">
    <source>
        <dbReference type="RefSeq" id="XP_019082594.1"/>
    </source>
</evidence>
<dbReference type="RefSeq" id="XP_019082594.1">
    <property type="nucleotide sequence ID" value="XM_019227049.1"/>
</dbReference>
<dbReference type="InterPro" id="IPR001128">
    <property type="entry name" value="Cyt_P450"/>
</dbReference>
<dbReference type="PANTHER" id="PTHR47944:SF19">
    <property type="entry name" value="CYTOCHROME P450 77A4"/>
    <property type="match status" value="1"/>
</dbReference>
<comment type="similarity">
    <text evidence="2 8">Belongs to the cytochrome P450 family.</text>
</comment>
<evidence type="ECO:0000256" key="2">
    <source>
        <dbReference type="ARBA" id="ARBA00010617"/>
    </source>
</evidence>
<evidence type="ECO:0000256" key="6">
    <source>
        <dbReference type="ARBA" id="ARBA00023004"/>
    </source>
</evidence>
<keyword evidence="3 8" id="KW-0349">Heme</keyword>
<dbReference type="PRINTS" id="PR00463">
    <property type="entry name" value="EP450I"/>
</dbReference>
<keyword evidence="6 8" id="KW-0408">Iron</keyword>
<feature type="region of interest" description="Disordered" evidence="9">
    <location>
        <begin position="1"/>
        <end position="28"/>
    </location>
</feature>
<dbReference type="InterPro" id="IPR036396">
    <property type="entry name" value="Cyt_P450_sf"/>
</dbReference>
<dbReference type="Pfam" id="PF00067">
    <property type="entry name" value="p450"/>
    <property type="match status" value="1"/>
</dbReference>
<evidence type="ECO:0000256" key="9">
    <source>
        <dbReference type="SAM" id="MobiDB-lite"/>
    </source>
</evidence>
<evidence type="ECO:0000256" key="7">
    <source>
        <dbReference type="ARBA" id="ARBA00023033"/>
    </source>
</evidence>
<keyword evidence="10" id="KW-1185">Reference proteome</keyword>
<dbReference type="Proteomes" id="UP000694864">
    <property type="component" value="Chromosome 7"/>
</dbReference>
<accession>A0ABM1Q756</accession>
<keyword evidence="5 8" id="KW-0560">Oxidoreductase</keyword>
<evidence type="ECO:0000256" key="4">
    <source>
        <dbReference type="ARBA" id="ARBA00022723"/>
    </source>
</evidence>